<dbReference type="Pfam" id="PF01814">
    <property type="entry name" value="Hemerythrin"/>
    <property type="match status" value="1"/>
</dbReference>
<keyword evidence="3" id="KW-1185">Reference proteome</keyword>
<accession>A0A0C4Y8B4</accession>
<dbReference type="InterPro" id="IPR012312">
    <property type="entry name" value="Hemerythrin-like"/>
</dbReference>
<evidence type="ECO:0000313" key="2">
    <source>
        <dbReference type="EMBL" id="AJG19183.1"/>
    </source>
</evidence>
<dbReference type="Proteomes" id="UP000031843">
    <property type="component" value="Chromosome main"/>
</dbReference>
<feature type="domain" description="Hemerythrin-like" evidence="1">
    <location>
        <begin position="14"/>
        <end position="148"/>
    </location>
</feature>
<organism evidence="2 3">
    <name type="scientific">Cupriavidus basilensis</name>
    <dbReference type="NCBI Taxonomy" id="68895"/>
    <lineage>
        <taxon>Bacteria</taxon>
        <taxon>Pseudomonadati</taxon>
        <taxon>Pseudomonadota</taxon>
        <taxon>Betaproteobacteria</taxon>
        <taxon>Burkholderiales</taxon>
        <taxon>Burkholderiaceae</taxon>
        <taxon>Cupriavidus</taxon>
    </lineage>
</organism>
<reference evidence="2 3" key="1">
    <citation type="journal article" date="2015" name="Genome Announc.">
        <title>Complete Genome Sequence of Cupriavidus basilensis 4G11, Isolated from the Oak Ridge Field Research Center Site.</title>
        <authorList>
            <person name="Ray J."/>
            <person name="Waters R.J."/>
            <person name="Skerker J.M."/>
            <person name="Kuehl J.V."/>
            <person name="Price M.N."/>
            <person name="Huang J."/>
            <person name="Chakraborty R."/>
            <person name="Arkin A.P."/>
            <person name="Deutschbauer A."/>
        </authorList>
    </citation>
    <scope>NUCLEOTIDE SEQUENCE [LARGE SCALE GENOMIC DNA]</scope>
    <source>
        <strain evidence="2">4G11</strain>
    </source>
</reference>
<dbReference type="AlphaFoldDB" id="A0A0C4Y8B4"/>
<evidence type="ECO:0000259" key="1">
    <source>
        <dbReference type="Pfam" id="PF01814"/>
    </source>
</evidence>
<protein>
    <recommendedName>
        <fullName evidence="1">Hemerythrin-like domain-containing protein</fullName>
    </recommendedName>
</protein>
<name>A0A0C4Y8B4_9BURK</name>
<proteinExistence type="predicted"/>
<dbReference type="STRING" id="68895.RR42_m1786"/>
<sequence>MFSTAASLPGFDSPIELLLACHDKVRHFAGLCSRLEQHAARHGADEEARAAAASVLRYFQLAAPLHHADEEEDLFPALRELDDAGLSASIDELDAEHEYLGELWCCVHPWLEAMSSGTSDPAPPELEAFSTLYPEHALREEREVYPAAVRLPHDRLAGIGQRMAQRRGARQGP</sequence>
<evidence type="ECO:0000313" key="3">
    <source>
        <dbReference type="Proteomes" id="UP000031843"/>
    </source>
</evidence>
<dbReference type="EMBL" id="CP010536">
    <property type="protein sequence ID" value="AJG19183.1"/>
    <property type="molecule type" value="Genomic_DNA"/>
</dbReference>
<dbReference type="KEGG" id="cbw:RR42_m1786"/>
<dbReference type="OrthoDB" id="8898809at2"/>
<dbReference type="Gene3D" id="1.20.120.520">
    <property type="entry name" value="nmb1532 protein domain like"/>
    <property type="match status" value="1"/>
</dbReference>
<gene>
    <name evidence="2" type="ORF">RR42_m1786</name>
</gene>